<evidence type="ECO:0000313" key="3">
    <source>
        <dbReference type="Proteomes" id="UP001153620"/>
    </source>
</evidence>
<feature type="compositionally biased region" description="Polar residues" evidence="1">
    <location>
        <begin position="1160"/>
        <end position="1184"/>
    </location>
</feature>
<gene>
    <name evidence="2" type="ORF">CHIRRI_LOCUS12771</name>
</gene>
<feature type="region of interest" description="Disordered" evidence="1">
    <location>
        <begin position="155"/>
        <end position="222"/>
    </location>
</feature>
<dbReference type="Gene3D" id="3.10.20.90">
    <property type="entry name" value="Phosphatidylinositol 3-kinase Catalytic Subunit, Chain A, domain 1"/>
    <property type="match status" value="1"/>
</dbReference>
<accession>A0A9N9WXW2</accession>
<reference evidence="2" key="2">
    <citation type="submission" date="2022-10" db="EMBL/GenBank/DDBJ databases">
        <authorList>
            <consortium name="ENA_rothamsted_submissions"/>
            <consortium name="culmorum"/>
            <person name="King R."/>
        </authorList>
    </citation>
    <scope>NUCLEOTIDE SEQUENCE</scope>
</reference>
<feature type="region of interest" description="Disordered" evidence="1">
    <location>
        <begin position="1"/>
        <end position="40"/>
    </location>
</feature>
<dbReference type="EMBL" id="OU895879">
    <property type="protein sequence ID" value="CAG9809953.1"/>
    <property type="molecule type" value="Genomic_DNA"/>
</dbReference>
<feature type="compositionally biased region" description="Low complexity" evidence="1">
    <location>
        <begin position="23"/>
        <end position="36"/>
    </location>
</feature>
<feature type="compositionally biased region" description="Low complexity" evidence="1">
    <location>
        <begin position="900"/>
        <end position="911"/>
    </location>
</feature>
<feature type="compositionally biased region" description="Low complexity" evidence="1">
    <location>
        <begin position="176"/>
        <end position="187"/>
    </location>
</feature>
<organism evidence="2 3">
    <name type="scientific">Chironomus riparius</name>
    <dbReference type="NCBI Taxonomy" id="315576"/>
    <lineage>
        <taxon>Eukaryota</taxon>
        <taxon>Metazoa</taxon>
        <taxon>Ecdysozoa</taxon>
        <taxon>Arthropoda</taxon>
        <taxon>Hexapoda</taxon>
        <taxon>Insecta</taxon>
        <taxon>Pterygota</taxon>
        <taxon>Neoptera</taxon>
        <taxon>Endopterygota</taxon>
        <taxon>Diptera</taxon>
        <taxon>Nematocera</taxon>
        <taxon>Chironomoidea</taxon>
        <taxon>Chironomidae</taxon>
        <taxon>Chironominae</taxon>
        <taxon>Chironomus</taxon>
    </lineage>
</organism>
<feature type="region of interest" description="Disordered" evidence="1">
    <location>
        <begin position="325"/>
        <end position="356"/>
    </location>
</feature>
<proteinExistence type="predicted"/>
<feature type="compositionally biased region" description="Low complexity" evidence="1">
    <location>
        <begin position="569"/>
        <end position="584"/>
    </location>
</feature>
<feature type="region of interest" description="Disordered" evidence="1">
    <location>
        <begin position="1239"/>
        <end position="1259"/>
    </location>
</feature>
<evidence type="ECO:0000313" key="2">
    <source>
        <dbReference type="EMBL" id="CAG9809953.1"/>
    </source>
</evidence>
<feature type="region of interest" description="Disordered" evidence="1">
    <location>
        <begin position="568"/>
        <end position="592"/>
    </location>
</feature>
<feature type="compositionally biased region" description="Low complexity" evidence="1">
    <location>
        <begin position="155"/>
        <end position="165"/>
    </location>
</feature>
<reference evidence="2" key="1">
    <citation type="submission" date="2022-01" db="EMBL/GenBank/DDBJ databases">
        <authorList>
            <person name="King R."/>
        </authorList>
    </citation>
    <scope>NUCLEOTIDE SEQUENCE</scope>
</reference>
<sequence length="1295" mass="144924">MHGLSTLNRLLGKKNKEVSRSTSNLSKSHSNLESSSQHNKKIPILNNAPFEQTFRVTVYLPKNQLYVERIGAKTKLEKLMNDVCDSKNLSIDKYEFRHPADMSQVFDADKTIGEVGLNELRLVLKSESRYNGDFHRYHSRPDDIIKYKPSNVAESVSSSEMSRSNLKNTSKTSPYSSTNSLNSLDSTGMNSSNKVQQPVAPIRKKKRTAPRPPSENSIPEQEIFNTSTLNVFKEPHSILPRKNFHVSSPQLYNNNINNNYEIAQKSDSNNNHTELRSVSSRLNAITRPSSLHFGSNTEIVKNLPERQRNNSESSEIQNIMRDSGSMQNSLERAKKKSPAPVPPTRKIKPTPSPRTIQEDMKSITEIKEVDEQENVNTQKIVGEIPIDDNPNNKGTIINKITSSKTEDENGNVSKVLLNNKSESSLEKTEGPISIQILTSKSKVEQQSLSLQQEEMSKESAKLPVVSKVHINHRGDETRSGSEAEEEEMTVNIYNVTKSVVTCEKPAIIKETNNKKISVVEGEQKHVIIENNNNDIVKEETSNVTKVEECQRSPSPEWTYTLPAPPIVGNSLESNNSNVNNNNNSPTDQKSVVGNKYFSDYTSTVNDNETILSDSNTTVISAETHIQPIINDRRKVLDDSFIINPNDYTKPSTAAVAISDNESDKSTEVITSDLEDGYLGNNNNNISNDNEISVIEEVVASKPKPVEDIQKSRLMSITRSDSFSIGQQKRNEYYDGMIRGTNFNALPQRSTSFLSLVHSQKAEMRSSSLTATSIKQDLNVPYNRQKSTSELSISDVPSLQSLEVIKNILNCRKSSLQEINRKSVLSDDINNVKSAPIEELKKIHSSTLIEAAEKSVTSTTSTSKIEVKSTEKVIYNTIETRDIKKLETQKSEPFFVERNKNNNSNDTSNNSVKKSETQWRYSGPPKINFSTWNERPKVEVSVMSDEDYIFGGSKHSTTLPRDFKNQGINQYSQNQNVDNVDSYVRKSYSTVMVKNENKEAERHLPKVLGVEYKKDVVVLRNNNNNKKDTSMPAPSSEINNRNNSTKTLISIKQRPVTMDYSSAISSSTTKTTLNSPNYQKQFVSFNNNNNSSSSSKKFTPIVHGFSKLDNISETQSDVKSLPITNKITDANNEKRAEAPMIPVKPSYLRSASAGGDMSRNLKPSSVKNVTNPNNTDANDESPYSQTLRRTGLIEKMLNNDKKTESIFGKVLDKPKSTATNPSSNSVQLNEEKIEKVTIRQLSQPITSTNNPPPPPPPMIFRKSVPVVISGQMSEADTKSQLLDAIKNFNKDSLRRK</sequence>
<dbReference type="Proteomes" id="UP001153620">
    <property type="component" value="Chromosome 3"/>
</dbReference>
<feature type="region of interest" description="Disordered" evidence="1">
    <location>
        <begin position="1148"/>
        <end position="1184"/>
    </location>
</feature>
<evidence type="ECO:0000256" key="1">
    <source>
        <dbReference type="SAM" id="MobiDB-lite"/>
    </source>
</evidence>
<feature type="compositionally biased region" description="Polar residues" evidence="1">
    <location>
        <begin position="166"/>
        <end position="175"/>
    </location>
</feature>
<name>A0A9N9WXW2_9DIPT</name>
<protein>
    <recommendedName>
        <fullName evidence="4">WH2 domain-containing protein</fullName>
    </recommendedName>
</protein>
<feature type="compositionally biased region" description="Polar residues" evidence="1">
    <location>
        <begin position="1239"/>
        <end position="1248"/>
    </location>
</feature>
<evidence type="ECO:0008006" key="4">
    <source>
        <dbReference type="Google" id="ProtNLM"/>
    </source>
</evidence>
<keyword evidence="3" id="KW-1185">Reference proteome</keyword>
<feature type="region of interest" description="Disordered" evidence="1">
    <location>
        <begin position="893"/>
        <end position="919"/>
    </location>
</feature>
<dbReference type="OrthoDB" id="8882621at2759"/>